<evidence type="ECO:0000313" key="1">
    <source>
        <dbReference type="Proteomes" id="UP000887574"/>
    </source>
</evidence>
<evidence type="ECO:0000313" key="2">
    <source>
        <dbReference type="WBParaSite" id="jg21982.2"/>
    </source>
</evidence>
<name>A0A915DQY0_9BILA</name>
<proteinExistence type="predicted"/>
<reference evidence="2" key="1">
    <citation type="submission" date="2022-11" db="UniProtKB">
        <authorList>
            <consortium name="WormBaseParasite"/>
        </authorList>
    </citation>
    <scope>IDENTIFICATION</scope>
</reference>
<protein>
    <submittedName>
        <fullName evidence="2">FBD domain-containing protein</fullName>
    </submittedName>
</protein>
<dbReference type="Proteomes" id="UP000887574">
    <property type="component" value="Unplaced"/>
</dbReference>
<dbReference type="AlphaFoldDB" id="A0A915DQY0"/>
<sequence length="388" mass="44751">MTTLDRDLLFEIAQNLVFGEGVAVPSWKWRAKAKYMLINSNFKKAFLSQFSQFKTVCLLGPERGAFDNLNTRTITPDLFTRETTYLSELDEDKQMLALLIQNGKFKPKKIIFKDVFRYSSVRIIRKFTRPVKINFRGIIRELFGLDGGSVTEEKISAIEHISNLLELDECGLDLSNYQGPKLILDHLKVLNKNEGCLAHLDKFLGLDAKIMEIIISSELLAPCQILAHFHCKDKSPRVETFKLEFARCGYSLLERSYFSTSWMPLLSYILSSCPNLRKLNVCLRIEEPYDRRIEFPRLLRTVKELKNVVLPQLLKKGCFIQVELISSETKFPIQKVLQENEELFSIGAENFSEINSSNSYPDNKRKICHIIKFDSRAELSFTINCFSS</sequence>
<organism evidence="1 2">
    <name type="scientific">Ditylenchus dipsaci</name>
    <dbReference type="NCBI Taxonomy" id="166011"/>
    <lineage>
        <taxon>Eukaryota</taxon>
        <taxon>Metazoa</taxon>
        <taxon>Ecdysozoa</taxon>
        <taxon>Nematoda</taxon>
        <taxon>Chromadorea</taxon>
        <taxon>Rhabditida</taxon>
        <taxon>Tylenchina</taxon>
        <taxon>Tylenchomorpha</taxon>
        <taxon>Sphaerularioidea</taxon>
        <taxon>Anguinidae</taxon>
        <taxon>Anguininae</taxon>
        <taxon>Ditylenchus</taxon>
    </lineage>
</organism>
<dbReference type="WBParaSite" id="jg21982.2">
    <property type="protein sequence ID" value="jg21982.2"/>
    <property type="gene ID" value="jg21982"/>
</dbReference>
<keyword evidence="1" id="KW-1185">Reference proteome</keyword>
<accession>A0A915DQY0</accession>